<dbReference type="NCBIfam" id="TIGR03097">
    <property type="entry name" value="PEP_O_lig_1"/>
    <property type="match status" value="1"/>
</dbReference>
<feature type="transmembrane region" description="Helical" evidence="5">
    <location>
        <begin position="76"/>
        <end position="95"/>
    </location>
</feature>
<dbReference type="RefSeq" id="WP_186772759.1">
    <property type="nucleotide sequence ID" value="NZ_JACOMF010000039.1"/>
</dbReference>
<proteinExistence type="predicted"/>
<dbReference type="PANTHER" id="PTHR37422:SF13">
    <property type="entry name" value="LIPOPOLYSACCHARIDE BIOSYNTHESIS PROTEIN PA4999-RELATED"/>
    <property type="match status" value="1"/>
</dbReference>
<dbReference type="AlphaFoldDB" id="A0A9X0R3Z8"/>
<name>A0A9X0R3Z8_9PROT</name>
<evidence type="ECO:0000256" key="2">
    <source>
        <dbReference type="ARBA" id="ARBA00022692"/>
    </source>
</evidence>
<dbReference type="Pfam" id="PF19358">
    <property type="entry name" value="DUF5935"/>
    <property type="match status" value="1"/>
</dbReference>
<evidence type="ECO:0000313" key="9">
    <source>
        <dbReference type="Proteomes" id="UP000600101"/>
    </source>
</evidence>
<organism evidence="8 9">
    <name type="scientific">Siccirubricoccus deserti</name>
    <dbReference type="NCBI Taxonomy" id="2013562"/>
    <lineage>
        <taxon>Bacteria</taxon>
        <taxon>Pseudomonadati</taxon>
        <taxon>Pseudomonadota</taxon>
        <taxon>Alphaproteobacteria</taxon>
        <taxon>Acetobacterales</taxon>
        <taxon>Roseomonadaceae</taxon>
        <taxon>Siccirubricoccus</taxon>
    </lineage>
</organism>
<evidence type="ECO:0000256" key="3">
    <source>
        <dbReference type="ARBA" id="ARBA00022989"/>
    </source>
</evidence>
<dbReference type="InterPro" id="IPR045979">
    <property type="entry name" value="DUF5935"/>
</dbReference>
<protein>
    <submittedName>
        <fullName evidence="8">O-glycosylation ligase, exosortase A system-associated</fullName>
    </submittedName>
</protein>
<dbReference type="Pfam" id="PF04932">
    <property type="entry name" value="Wzy_C"/>
    <property type="match status" value="1"/>
</dbReference>
<evidence type="ECO:0000256" key="4">
    <source>
        <dbReference type="ARBA" id="ARBA00023136"/>
    </source>
</evidence>
<evidence type="ECO:0000256" key="1">
    <source>
        <dbReference type="ARBA" id="ARBA00004141"/>
    </source>
</evidence>
<reference evidence="8" key="1">
    <citation type="submission" date="2020-08" db="EMBL/GenBank/DDBJ databases">
        <authorList>
            <person name="Hu Y."/>
            <person name="Nguyen S.V."/>
            <person name="Li F."/>
            <person name="Fanning S."/>
        </authorList>
    </citation>
    <scope>NUCLEOTIDE SEQUENCE</scope>
    <source>
        <strain evidence="8">SYSU D8009</strain>
    </source>
</reference>
<evidence type="ECO:0000256" key="5">
    <source>
        <dbReference type="SAM" id="Phobius"/>
    </source>
</evidence>
<dbReference type="InterPro" id="IPR017528">
    <property type="entry name" value="CHP03097O-antigen_lig-rel"/>
</dbReference>
<keyword evidence="3 5" id="KW-1133">Transmembrane helix</keyword>
<dbReference type="InterPro" id="IPR051533">
    <property type="entry name" value="WaaL-like"/>
</dbReference>
<keyword evidence="9" id="KW-1185">Reference proteome</keyword>
<dbReference type="PANTHER" id="PTHR37422">
    <property type="entry name" value="TEICHURONIC ACID BIOSYNTHESIS PROTEIN TUAE"/>
    <property type="match status" value="1"/>
</dbReference>
<sequence length="459" mass="49439">MLRSLYLTLAFFSFIGVGLAAPFALSLGYIWISIFRPQAIAYTILPSIPVSLIMGALAVGWYLLRDRRSPPHFSPVLGMMAAMAAWVTLTTAVFAVAPDSAWEKWDWAFKTIVFSGFMVFVFRSRIQIEALLQVLLFSFAAHFLPVGIKVVLSGGGYGQALGLIGGNSGFGEGATLAAVALMCIPIALFLAKHNRLMPAWPIVRLGYIGMAGLAVMATIGTYQRTGLVGLVVLAITFWVRSRQKLLVGTGLGIGAIVFALSVSSNWAERMSTISEYQSEGSALGRILVWQWTLGFVANNPFGGGFHSYMINEFTSQPTPEYPNGYTVRGKAFHSIYFEALGEHGWIGLGLFLAINIATLLSLQRVIRRTRGSEALAWCRDLAAALQVSLLVLLACGAFIGIAFQPMFWYLFAASGCLSHHVGRAFAPDVAARRQQALGAGVGTRGNAIAARPWRGAAGG</sequence>
<keyword evidence="2 5" id="KW-0812">Transmembrane</keyword>
<feature type="transmembrane region" description="Helical" evidence="5">
    <location>
        <begin position="44"/>
        <end position="64"/>
    </location>
</feature>
<dbReference type="GO" id="GO:0016020">
    <property type="term" value="C:membrane"/>
    <property type="evidence" value="ECO:0007669"/>
    <property type="project" value="UniProtKB-SubCell"/>
</dbReference>
<keyword evidence="8" id="KW-0436">Ligase</keyword>
<dbReference type="Proteomes" id="UP000600101">
    <property type="component" value="Unassembled WGS sequence"/>
</dbReference>
<evidence type="ECO:0000259" key="6">
    <source>
        <dbReference type="Pfam" id="PF04932"/>
    </source>
</evidence>
<keyword evidence="4 5" id="KW-0472">Membrane</keyword>
<feature type="domain" description="O-antigen ligase-related" evidence="6">
    <location>
        <begin position="212"/>
        <end position="352"/>
    </location>
</feature>
<evidence type="ECO:0000313" key="8">
    <source>
        <dbReference type="EMBL" id="MBC4018003.1"/>
    </source>
</evidence>
<dbReference type="InterPro" id="IPR007016">
    <property type="entry name" value="O-antigen_ligase-rel_domated"/>
</dbReference>
<feature type="domain" description="DUF5935" evidence="7">
    <location>
        <begin position="3"/>
        <end position="194"/>
    </location>
</feature>
<feature type="transmembrane region" description="Helical" evidence="5">
    <location>
        <begin position="383"/>
        <end position="401"/>
    </location>
</feature>
<feature type="transmembrane region" description="Helical" evidence="5">
    <location>
        <begin position="173"/>
        <end position="191"/>
    </location>
</feature>
<feature type="transmembrane region" description="Helical" evidence="5">
    <location>
        <begin position="107"/>
        <end position="123"/>
    </location>
</feature>
<dbReference type="EMBL" id="JACOMF010000039">
    <property type="protein sequence ID" value="MBC4018003.1"/>
    <property type="molecule type" value="Genomic_DNA"/>
</dbReference>
<comment type="subcellular location">
    <subcellularLocation>
        <location evidence="1">Membrane</location>
        <topology evidence="1">Multi-pass membrane protein</topology>
    </subcellularLocation>
</comment>
<accession>A0A9X0R3Z8</accession>
<feature type="transmembrane region" description="Helical" evidence="5">
    <location>
        <begin position="130"/>
        <end position="153"/>
    </location>
</feature>
<comment type="caution">
    <text evidence="8">The sequence shown here is derived from an EMBL/GenBank/DDBJ whole genome shotgun (WGS) entry which is preliminary data.</text>
</comment>
<feature type="transmembrane region" description="Helical" evidence="5">
    <location>
        <begin position="198"/>
        <end position="216"/>
    </location>
</feature>
<evidence type="ECO:0000259" key="7">
    <source>
        <dbReference type="Pfam" id="PF19358"/>
    </source>
</evidence>
<gene>
    <name evidence="8" type="ORF">H7965_22130</name>
</gene>
<dbReference type="GO" id="GO:0016874">
    <property type="term" value="F:ligase activity"/>
    <property type="evidence" value="ECO:0007669"/>
    <property type="project" value="UniProtKB-KW"/>
</dbReference>
<feature type="transmembrane region" description="Helical" evidence="5">
    <location>
        <begin position="344"/>
        <end position="362"/>
    </location>
</feature>
<feature type="transmembrane region" description="Helical" evidence="5">
    <location>
        <begin position="246"/>
        <end position="267"/>
    </location>
</feature>